<keyword evidence="1" id="KW-0238">DNA-binding</keyword>
<dbReference type="Proteomes" id="UP000195447">
    <property type="component" value="Unassembled WGS sequence"/>
</dbReference>
<dbReference type="Pfam" id="PF01381">
    <property type="entry name" value="HTH_3"/>
    <property type="match status" value="1"/>
</dbReference>
<feature type="domain" description="HTH cro/C1-type" evidence="2">
    <location>
        <begin position="7"/>
        <end position="61"/>
    </location>
</feature>
<evidence type="ECO:0000256" key="1">
    <source>
        <dbReference type="ARBA" id="ARBA00023125"/>
    </source>
</evidence>
<keyword evidence="4" id="KW-1185">Reference proteome</keyword>
<dbReference type="InterPro" id="IPR010982">
    <property type="entry name" value="Lambda_DNA-bd_dom_sf"/>
</dbReference>
<dbReference type="SUPFAM" id="SSF47413">
    <property type="entry name" value="lambda repressor-like DNA-binding domains"/>
    <property type="match status" value="1"/>
</dbReference>
<organism evidence="3 4">
    <name type="scientific">Faecalitalea cylindroides</name>
    <dbReference type="NCBI Taxonomy" id="39483"/>
    <lineage>
        <taxon>Bacteria</taxon>
        <taxon>Bacillati</taxon>
        <taxon>Bacillota</taxon>
        <taxon>Erysipelotrichia</taxon>
        <taxon>Erysipelotrichales</taxon>
        <taxon>Erysipelotrichaceae</taxon>
        <taxon>Faecalitalea</taxon>
    </lineage>
</organism>
<evidence type="ECO:0000313" key="3">
    <source>
        <dbReference type="EMBL" id="OUP57354.1"/>
    </source>
</evidence>
<gene>
    <name evidence="3" type="ORF">B5F14_09000</name>
</gene>
<dbReference type="EMBL" id="NFKM01000021">
    <property type="protein sequence ID" value="OUP57354.1"/>
    <property type="molecule type" value="Genomic_DNA"/>
</dbReference>
<dbReference type="RefSeq" id="WP_087159072.1">
    <property type="nucleotide sequence ID" value="NZ_NFKM01000021.1"/>
</dbReference>
<comment type="caution">
    <text evidence="3">The sequence shown here is derived from an EMBL/GenBank/DDBJ whole genome shotgun (WGS) entry which is preliminary data.</text>
</comment>
<dbReference type="AlphaFoldDB" id="A0A1Y4LKZ2"/>
<dbReference type="SMART" id="SM00530">
    <property type="entry name" value="HTH_XRE"/>
    <property type="match status" value="1"/>
</dbReference>
<accession>A0A1Y4LKZ2</accession>
<dbReference type="PANTHER" id="PTHR46558:SF11">
    <property type="entry name" value="HTH-TYPE TRANSCRIPTIONAL REGULATOR XRE"/>
    <property type="match status" value="1"/>
</dbReference>
<evidence type="ECO:0000313" key="4">
    <source>
        <dbReference type="Proteomes" id="UP000195447"/>
    </source>
</evidence>
<dbReference type="PROSITE" id="PS50943">
    <property type="entry name" value="HTH_CROC1"/>
    <property type="match status" value="1"/>
</dbReference>
<dbReference type="GO" id="GO:0003677">
    <property type="term" value="F:DNA binding"/>
    <property type="evidence" value="ECO:0007669"/>
    <property type="project" value="UniProtKB-KW"/>
</dbReference>
<proteinExistence type="predicted"/>
<dbReference type="Gene3D" id="1.10.260.40">
    <property type="entry name" value="lambda repressor-like DNA-binding domains"/>
    <property type="match status" value="1"/>
</dbReference>
<name>A0A1Y4LKZ2_9FIRM</name>
<sequence length="349" mass="40003">MKMHKIIKERRLALNFTQEQVAKYLGVTTPAVNKWEKGISYPDISLLPALARLLDTDLNTLLSFQDDLTDKEVAIFLNQVSETIDKEGFTAGYDMAIAKLKEYPTCDQLVCGVAMLLDGALILKASKDDRLEEYRTEIMSLYKRAARSDNIQIKEQALSHLISNAIQRKNYTEAQALLDIISDPSPVDKKQIQAKMYIEQGELSKVAKTVEEKLLLLNTEVHETLLSLMDIAIKDKRYDDAGYIANVDEQATKIFDLWEYNRYLAHFQLYLALKDRTKLLKTFVPMIKSLTKKWDVNKSLLYQHIQTKEVDEDFGKKLQKNILKSISGDEEASFLKDSPELEDILKDVK</sequence>
<evidence type="ECO:0000259" key="2">
    <source>
        <dbReference type="PROSITE" id="PS50943"/>
    </source>
</evidence>
<reference evidence="4" key="1">
    <citation type="submission" date="2017-04" db="EMBL/GenBank/DDBJ databases">
        <title>Function of individual gut microbiota members based on whole genome sequencing of pure cultures obtained from chicken caecum.</title>
        <authorList>
            <person name="Medvecky M."/>
            <person name="Cejkova D."/>
            <person name="Polansky O."/>
            <person name="Karasova D."/>
            <person name="Kubasova T."/>
            <person name="Cizek A."/>
            <person name="Rychlik I."/>
        </authorList>
    </citation>
    <scope>NUCLEOTIDE SEQUENCE [LARGE SCALE GENOMIC DNA]</scope>
    <source>
        <strain evidence="4">An178</strain>
    </source>
</reference>
<protein>
    <submittedName>
        <fullName evidence="3">Transcriptional regulator</fullName>
    </submittedName>
</protein>
<dbReference type="CDD" id="cd00093">
    <property type="entry name" value="HTH_XRE"/>
    <property type="match status" value="1"/>
</dbReference>
<dbReference type="PANTHER" id="PTHR46558">
    <property type="entry name" value="TRACRIPTIONAL REGULATORY PROTEIN-RELATED-RELATED"/>
    <property type="match status" value="1"/>
</dbReference>
<dbReference type="InterPro" id="IPR001387">
    <property type="entry name" value="Cro/C1-type_HTH"/>
</dbReference>